<dbReference type="Pfam" id="PF07690">
    <property type="entry name" value="MFS_1"/>
    <property type="match status" value="1"/>
</dbReference>
<dbReference type="PANTHER" id="PTHR23504">
    <property type="entry name" value="MAJOR FACILITATOR SUPERFAMILY DOMAIN-CONTAINING PROTEIN 10"/>
    <property type="match status" value="1"/>
</dbReference>
<protein>
    <recommendedName>
        <fullName evidence="8">Major facilitator superfamily (MFS) profile domain-containing protein</fullName>
    </recommendedName>
</protein>
<evidence type="ECO:0000313" key="10">
    <source>
        <dbReference type="Proteomes" id="UP001438707"/>
    </source>
</evidence>
<keyword evidence="4 7" id="KW-1133">Transmembrane helix</keyword>
<feature type="region of interest" description="Disordered" evidence="6">
    <location>
        <begin position="221"/>
        <end position="382"/>
    </location>
</feature>
<feature type="transmembrane region" description="Helical" evidence="7">
    <location>
        <begin position="490"/>
        <end position="509"/>
    </location>
</feature>
<feature type="compositionally biased region" description="Polar residues" evidence="6">
    <location>
        <begin position="299"/>
        <end position="314"/>
    </location>
</feature>
<keyword evidence="10" id="KW-1185">Reference proteome</keyword>
<feature type="transmembrane region" description="Helical" evidence="7">
    <location>
        <begin position="458"/>
        <end position="478"/>
    </location>
</feature>
<keyword evidence="3 7" id="KW-0812">Transmembrane</keyword>
<feature type="transmembrane region" description="Helical" evidence="7">
    <location>
        <begin position="52"/>
        <end position="74"/>
    </location>
</feature>
<feature type="domain" description="Major facilitator superfamily (MFS) profile" evidence="8">
    <location>
        <begin position="1"/>
        <end position="218"/>
    </location>
</feature>
<feature type="transmembrane region" description="Helical" evidence="7">
    <location>
        <begin position="14"/>
        <end position="40"/>
    </location>
</feature>
<organism evidence="9 10">
    <name type="scientific">Apatococcus lobatus</name>
    <dbReference type="NCBI Taxonomy" id="904363"/>
    <lineage>
        <taxon>Eukaryota</taxon>
        <taxon>Viridiplantae</taxon>
        <taxon>Chlorophyta</taxon>
        <taxon>core chlorophytes</taxon>
        <taxon>Trebouxiophyceae</taxon>
        <taxon>Chlorellales</taxon>
        <taxon>Chlorellaceae</taxon>
        <taxon>Apatococcus</taxon>
    </lineage>
</organism>
<comment type="subcellular location">
    <subcellularLocation>
        <location evidence="1">Membrane</location>
        <topology evidence="1">Multi-pass membrane protein</topology>
    </subcellularLocation>
</comment>
<feature type="transmembrane region" description="Helical" evidence="7">
    <location>
        <begin position="391"/>
        <end position="409"/>
    </location>
</feature>
<feature type="compositionally biased region" description="Basic and acidic residues" evidence="6">
    <location>
        <begin position="373"/>
        <end position="382"/>
    </location>
</feature>
<evidence type="ECO:0000256" key="2">
    <source>
        <dbReference type="ARBA" id="ARBA00022448"/>
    </source>
</evidence>
<dbReference type="Proteomes" id="UP001438707">
    <property type="component" value="Unassembled WGS sequence"/>
</dbReference>
<dbReference type="InterPro" id="IPR036259">
    <property type="entry name" value="MFS_trans_sf"/>
</dbReference>
<feature type="transmembrane region" description="Helical" evidence="7">
    <location>
        <begin position="429"/>
        <end position="451"/>
    </location>
</feature>
<evidence type="ECO:0000256" key="4">
    <source>
        <dbReference type="ARBA" id="ARBA00022989"/>
    </source>
</evidence>
<dbReference type="GO" id="GO:0016020">
    <property type="term" value="C:membrane"/>
    <property type="evidence" value="ECO:0007669"/>
    <property type="project" value="UniProtKB-SubCell"/>
</dbReference>
<comment type="caution">
    <text evidence="9">The sequence shown here is derived from an EMBL/GenBank/DDBJ whole genome shotgun (WGS) entry which is preliminary data.</text>
</comment>
<evidence type="ECO:0000256" key="3">
    <source>
        <dbReference type="ARBA" id="ARBA00022692"/>
    </source>
</evidence>
<dbReference type="PANTHER" id="PTHR23504:SF117">
    <property type="entry name" value="MAJOR FACILITATOR SUPERFAMILY PROTEIN"/>
    <property type="match status" value="1"/>
</dbReference>
<accession>A0AAW1RLV9</accession>
<feature type="compositionally biased region" description="Basic and acidic residues" evidence="6">
    <location>
        <begin position="263"/>
        <end position="273"/>
    </location>
</feature>
<dbReference type="InterPro" id="IPR020846">
    <property type="entry name" value="MFS_dom"/>
</dbReference>
<evidence type="ECO:0000256" key="6">
    <source>
        <dbReference type="SAM" id="MobiDB-lite"/>
    </source>
</evidence>
<reference evidence="9 10" key="1">
    <citation type="journal article" date="2024" name="Nat. Commun.">
        <title>Phylogenomics reveals the evolutionary origins of lichenization in chlorophyte algae.</title>
        <authorList>
            <person name="Puginier C."/>
            <person name="Libourel C."/>
            <person name="Otte J."/>
            <person name="Skaloud P."/>
            <person name="Haon M."/>
            <person name="Grisel S."/>
            <person name="Petersen M."/>
            <person name="Berrin J.G."/>
            <person name="Delaux P.M."/>
            <person name="Dal Grande F."/>
            <person name="Keller J."/>
        </authorList>
    </citation>
    <scope>NUCLEOTIDE SEQUENCE [LARGE SCALE GENOMIC DNA]</scope>
    <source>
        <strain evidence="9 10">SAG 2145</strain>
    </source>
</reference>
<name>A0AAW1RLV9_9CHLO</name>
<dbReference type="InterPro" id="IPR011701">
    <property type="entry name" value="MFS"/>
</dbReference>
<gene>
    <name evidence="9" type="ORF">WJX74_006238</name>
</gene>
<evidence type="ECO:0000256" key="7">
    <source>
        <dbReference type="SAM" id="Phobius"/>
    </source>
</evidence>
<dbReference type="PROSITE" id="PS50850">
    <property type="entry name" value="MFS"/>
    <property type="match status" value="1"/>
</dbReference>
<evidence type="ECO:0000256" key="5">
    <source>
        <dbReference type="ARBA" id="ARBA00023136"/>
    </source>
</evidence>
<evidence type="ECO:0000313" key="9">
    <source>
        <dbReference type="EMBL" id="KAK9834633.1"/>
    </source>
</evidence>
<dbReference type="Gene3D" id="1.20.1250.20">
    <property type="entry name" value="MFS general substrate transporter like domains"/>
    <property type="match status" value="2"/>
</dbReference>
<sequence length="591" mass="63417">MTKRQKAFTLDKQWAFVIWFTMAIQGIMLSIAFTMAAFLVRSLYPNREEGQLGWLIGLLAATFPCAQFLTAYVWGLLSDRYGRRPVLMIGILTSALSTLAFGLSTTFAMALATRFIGGFFNGVGVAMQAICAEAWGDDSTSAAKALGLMSLGWTMGSTLGPAFGGALSEPCTAFGSDFLLCGSGQLFHSRPYALACIAASSLATLSLLGCAWLLPETRPQEAPCRLSDTSASSERSSSHALNGRQHDQGVQMAARHSHNKSHLHNDPTAHSNDDDTSEPEASTEQEPLLQQRTQHHPEPSQQLHKISSSIGRQQSTHRRHPGHNAHQHASQEPPCSNSSGQSDHPSHKEGYREGGNLDGQDSMGQPDLDPEAQEQKGRSPSEDPWYRQWQVVLPVLLYGMLVFICNFLEELTPIFASAAPGQGGLGLSFAQLAWPLSVASGLLIPCTLYAYPLLQEKVGVLACCALGIMLNIPASILIPLPSLFLSTRWLFWTSTYVGLFVKALGKLLVINPATILINQAAPISQKGAVNGASSTLGALSRAAGPALGGGVWGALADAEFPFHQFVPFGLMAGSALLTRLALVYVPDHSIH</sequence>
<evidence type="ECO:0000256" key="1">
    <source>
        <dbReference type="ARBA" id="ARBA00004141"/>
    </source>
</evidence>
<feature type="compositionally biased region" description="Polar residues" evidence="6">
    <location>
        <begin position="327"/>
        <end position="343"/>
    </location>
</feature>
<feature type="compositionally biased region" description="Acidic residues" evidence="6">
    <location>
        <begin position="274"/>
        <end position="283"/>
    </location>
</feature>
<dbReference type="EMBL" id="JALJOS010000009">
    <property type="protein sequence ID" value="KAK9834633.1"/>
    <property type="molecule type" value="Genomic_DNA"/>
</dbReference>
<feature type="transmembrane region" description="Helical" evidence="7">
    <location>
        <begin position="192"/>
        <end position="214"/>
    </location>
</feature>
<keyword evidence="2" id="KW-0813">Transport</keyword>
<feature type="transmembrane region" description="Helical" evidence="7">
    <location>
        <begin position="86"/>
        <end position="112"/>
    </location>
</feature>
<dbReference type="GO" id="GO:0022857">
    <property type="term" value="F:transmembrane transporter activity"/>
    <property type="evidence" value="ECO:0007669"/>
    <property type="project" value="InterPro"/>
</dbReference>
<dbReference type="AlphaFoldDB" id="A0AAW1RLV9"/>
<feature type="compositionally biased region" description="Basic residues" evidence="6">
    <location>
        <begin position="315"/>
        <end position="326"/>
    </location>
</feature>
<evidence type="ECO:0000259" key="8">
    <source>
        <dbReference type="PROSITE" id="PS50850"/>
    </source>
</evidence>
<keyword evidence="5 7" id="KW-0472">Membrane</keyword>
<dbReference type="SUPFAM" id="SSF103473">
    <property type="entry name" value="MFS general substrate transporter"/>
    <property type="match status" value="1"/>
</dbReference>
<proteinExistence type="predicted"/>